<dbReference type="PANTHER" id="PTHR10046">
    <property type="entry name" value="ATP DEPENDENT LON PROTEASE FAMILY MEMBER"/>
    <property type="match status" value="1"/>
</dbReference>
<dbReference type="InterPro" id="IPR046336">
    <property type="entry name" value="Lon_prtase_N_sf"/>
</dbReference>
<dbReference type="GO" id="GO:0034605">
    <property type="term" value="P:cellular response to heat"/>
    <property type="evidence" value="ECO:0007669"/>
    <property type="project" value="UniProtKB-UniRule"/>
</dbReference>
<keyword evidence="8 10" id="KW-0346">Stress response</keyword>
<evidence type="ECO:0000256" key="10">
    <source>
        <dbReference type="HAMAP-Rule" id="MF_01973"/>
    </source>
</evidence>
<accession>A0A5C0UJL9</accession>
<dbReference type="Gene3D" id="1.10.8.60">
    <property type="match status" value="1"/>
</dbReference>
<dbReference type="EC" id="3.4.21.53" evidence="10 11"/>
<dbReference type="KEGG" id="snay:FZC37_02095"/>
<feature type="active site" evidence="10 12">
    <location>
        <position position="723"/>
    </location>
</feature>
<evidence type="ECO:0000256" key="12">
    <source>
        <dbReference type="PIRSR" id="PIRSR001174-1"/>
    </source>
</evidence>
<dbReference type="SMART" id="SM00464">
    <property type="entry name" value="LON"/>
    <property type="match status" value="1"/>
</dbReference>
<evidence type="ECO:0000256" key="15">
    <source>
        <dbReference type="RuleBase" id="RU000591"/>
    </source>
</evidence>
<dbReference type="Gene3D" id="1.20.5.5270">
    <property type="match status" value="1"/>
</dbReference>
<dbReference type="InterPro" id="IPR003593">
    <property type="entry name" value="AAA+_ATPase"/>
</dbReference>
<dbReference type="Proteomes" id="UP000323844">
    <property type="component" value="Chromosome"/>
</dbReference>
<evidence type="ECO:0000313" key="18">
    <source>
        <dbReference type="EMBL" id="QEK39713.1"/>
    </source>
</evidence>
<dbReference type="NCBIfam" id="TIGR00763">
    <property type="entry name" value="lon"/>
    <property type="match status" value="1"/>
</dbReference>
<evidence type="ECO:0000256" key="2">
    <source>
        <dbReference type="ARBA" id="ARBA00022490"/>
    </source>
</evidence>
<evidence type="ECO:0000256" key="9">
    <source>
        <dbReference type="ARBA" id="ARBA00050665"/>
    </source>
</evidence>
<comment type="induction">
    <text evidence="10">By heat shock.</text>
</comment>
<dbReference type="InterPro" id="IPR014721">
    <property type="entry name" value="Ribsml_uS5_D2-typ_fold_subgr"/>
</dbReference>
<evidence type="ECO:0000259" key="16">
    <source>
        <dbReference type="PROSITE" id="PS51786"/>
    </source>
</evidence>
<protein>
    <recommendedName>
        <fullName evidence="10 11">Lon protease</fullName>
        <ecNumber evidence="10 11">3.4.21.53</ecNumber>
    </recommendedName>
    <alternativeName>
        <fullName evidence="10">ATP-dependent protease La</fullName>
    </alternativeName>
</protein>
<dbReference type="InterPro" id="IPR008268">
    <property type="entry name" value="Peptidase_S16_AS"/>
</dbReference>
<dbReference type="PROSITE" id="PS51786">
    <property type="entry name" value="LON_PROTEOLYTIC"/>
    <property type="match status" value="1"/>
</dbReference>
<keyword evidence="5 10" id="KW-0378">Hydrolase</keyword>
<dbReference type="InterPro" id="IPR008269">
    <property type="entry name" value="Lon_proteolytic"/>
</dbReference>
<dbReference type="GO" id="GO:0005524">
    <property type="term" value="F:ATP binding"/>
    <property type="evidence" value="ECO:0007669"/>
    <property type="project" value="UniProtKB-UniRule"/>
</dbReference>
<proteinExistence type="evidence at transcript level"/>
<feature type="active site" evidence="10 12">
    <location>
        <position position="680"/>
    </location>
</feature>
<evidence type="ECO:0000256" key="5">
    <source>
        <dbReference type="ARBA" id="ARBA00022801"/>
    </source>
</evidence>
<dbReference type="InterPro" id="IPR054594">
    <property type="entry name" value="Lon_lid"/>
</dbReference>
<dbReference type="InterPro" id="IPR020568">
    <property type="entry name" value="Ribosomal_Su5_D2-typ_SF"/>
</dbReference>
<name>A0A5C0UJL9_9RICK</name>
<dbReference type="InterPro" id="IPR003959">
    <property type="entry name" value="ATPase_AAA_core"/>
</dbReference>
<comment type="subcellular location">
    <subcellularLocation>
        <location evidence="1 10 11">Cytoplasm</location>
    </subcellularLocation>
</comment>
<dbReference type="SUPFAM" id="SSF54211">
    <property type="entry name" value="Ribosomal protein S5 domain 2-like"/>
    <property type="match status" value="1"/>
</dbReference>
<comment type="similarity">
    <text evidence="10 11 14 15">Belongs to the peptidase S16 family.</text>
</comment>
<comment type="subunit">
    <text evidence="10 11">Homohexamer. Organized in a ring with a central cavity.</text>
</comment>
<evidence type="ECO:0000256" key="7">
    <source>
        <dbReference type="ARBA" id="ARBA00022840"/>
    </source>
</evidence>
<dbReference type="InterPro" id="IPR015947">
    <property type="entry name" value="PUA-like_sf"/>
</dbReference>
<feature type="binding site" evidence="10 13">
    <location>
        <begin position="358"/>
        <end position="365"/>
    </location>
    <ligand>
        <name>ATP</name>
        <dbReference type="ChEBI" id="CHEBI:30616"/>
    </ligand>
</feature>
<dbReference type="HAMAP" id="MF_01973">
    <property type="entry name" value="lon_bact"/>
    <property type="match status" value="1"/>
</dbReference>
<dbReference type="Gene3D" id="1.20.58.1480">
    <property type="match status" value="1"/>
</dbReference>
<dbReference type="GO" id="GO:0005737">
    <property type="term" value="C:cytoplasm"/>
    <property type="evidence" value="ECO:0007669"/>
    <property type="project" value="UniProtKB-SubCell"/>
</dbReference>
<dbReference type="OrthoDB" id="9803599at2"/>
<feature type="domain" description="Lon proteolytic" evidence="16">
    <location>
        <begin position="593"/>
        <end position="774"/>
    </location>
</feature>
<dbReference type="SUPFAM" id="SSF52540">
    <property type="entry name" value="P-loop containing nucleoside triphosphate hydrolases"/>
    <property type="match status" value="1"/>
</dbReference>
<dbReference type="GO" id="GO:0016887">
    <property type="term" value="F:ATP hydrolysis activity"/>
    <property type="evidence" value="ECO:0007669"/>
    <property type="project" value="UniProtKB-UniRule"/>
</dbReference>
<dbReference type="InterPro" id="IPR004815">
    <property type="entry name" value="Lon_bac/euk-typ"/>
</dbReference>
<dbReference type="GO" id="GO:0004176">
    <property type="term" value="F:ATP-dependent peptidase activity"/>
    <property type="evidence" value="ECO:0007669"/>
    <property type="project" value="UniProtKB-UniRule"/>
</dbReference>
<keyword evidence="6 10" id="KW-0720">Serine protease</keyword>
<dbReference type="InterPro" id="IPR027065">
    <property type="entry name" value="Lon_Prtase"/>
</dbReference>
<dbReference type="Gene3D" id="2.30.130.40">
    <property type="entry name" value="LON domain-like"/>
    <property type="match status" value="1"/>
</dbReference>
<evidence type="ECO:0000256" key="14">
    <source>
        <dbReference type="PROSITE-ProRule" id="PRU01122"/>
    </source>
</evidence>
<keyword evidence="7 10" id="KW-0067">ATP-binding</keyword>
<gene>
    <name evidence="10 18" type="primary">lon</name>
    <name evidence="18" type="ORF">FZC37_02095</name>
</gene>
<dbReference type="Pfam" id="PF22667">
    <property type="entry name" value="Lon_lid"/>
    <property type="match status" value="1"/>
</dbReference>
<dbReference type="Gene3D" id="3.30.230.10">
    <property type="match status" value="1"/>
</dbReference>
<dbReference type="PIRSF" id="PIRSF001174">
    <property type="entry name" value="Lon_proteas"/>
    <property type="match status" value="1"/>
</dbReference>
<dbReference type="Pfam" id="PF02190">
    <property type="entry name" value="LON_substr_bdg"/>
    <property type="match status" value="1"/>
</dbReference>
<comment type="function">
    <text evidence="10">ATP-dependent serine protease that mediates the selective degradation of mutant and abnormal proteins as well as certain short-lived regulatory proteins. Required for cellular homeostasis and for survival from DNA damage and developmental changes induced by stress. Degrades polypeptides processively to yield small peptide fragments that are 5 to 10 amino acids long. Binds to DNA in a double-stranded, site-specific manner.</text>
</comment>
<dbReference type="AlphaFoldDB" id="A0A5C0UJL9"/>
<dbReference type="GO" id="GO:0004252">
    <property type="term" value="F:serine-type endopeptidase activity"/>
    <property type="evidence" value="ECO:0007669"/>
    <property type="project" value="UniProtKB-UniRule"/>
</dbReference>
<dbReference type="Gene3D" id="3.40.50.300">
    <property type="entry name" value="P-loop containing nucleotide triphosphate hydrolases"/>
    <property type="match status" value="1"/>
</dbReference>
<dbReference type="InterPro" id="IPR027543">
    <property type="entry name" value="Lon_bac"/>
</dbReference>
<keyword evidence="3 10" id="KW-0645">Protease</keyword>
<organism evidence="18 19">
    <name type="scientific">Candidatus Sneabacter namystus</name>
    <dbReference type="NCBI Taxonomy" id="2601646"/>
    <lineage>
        <taxon>Bacteria</taxon>
        <taxon>Pseudomonadati</taxon>
        <taxon>Pseudomonadota</taxon>
        <taxon>Alphaproteobacteria</taxon>
        <taxon>Rickettsiales</taxon>
        <taxon>Rickettsiaceae</taxon>
        <taxon>Rickettsieae</taxon>
        <taxon>Candidatus Sneabacter</taxon>
    </lineage>
</organism>
<evidence type="ECO:0000256" key="4">
    <source>
        <dbReference type="ARBA" id="ARBA00022741"/>
    </source>
</evidence>
<evidence type="ECO:0000256" key="1">
    <source>
        <dbReference type="ARBA" id="ARBA00004496"/>
    </source>
</evidence>
<dbReference type="PROSITE" id="PS51787">
    <property type="entry name" value="LON_N"/>
    <property type="match status" value="1"/>
</dbReference>
<feature type="domain" description="Lon N-terminal" evidence="17">
    <location>
        <begin position="8"/>
        <end position="207"/>
    </location>
</feature>
<keyword evidence="19" id="KW-1185">Reference proteome</keyword>
<dbReference type="GO" id="GO:0006515">
    <property type="term" value="P:protein quality control for misfolded or incompletely synthesized proteins"/>
    <property type="evidence" value="ECO:0007669"/>
    <property type="project" value="UniProtKB-UniRule"/>
</dbReference>
<evidence type="ECO:0000256" key="11">
    <source>
        <dbReference type="PIRNR" id="PIRNR001174"/>
    </source>
</evidence>
<dbReference type="SUPFAM" id="SSF88697">
    <property type="entry name" value="PUA domain-like"/>
    <property type="match status" value="1"/>
</dbReference>
<keyword evidence="4 10" id="KW-0547">Nucleotide-binding</keyword>
<dbReference type="FunFam" id="1.20.5.5270:FF:000002">
    <property type="entry name" value="Lon protease homolog"/>
    <property type="match status" value="1"/>
</dbReference>
<comment type="catalytic activity">
    <reaction evidence="9 10 11 14">
        <text>Hydrolysis of proteins in presence of ATP.</text>
        <dbReference type="EC" id="3.4.21.53"/>
    </reaction>
</comment>
<evidence type="ECO:0000256" key="6">
    <source>
        <dbReference type="ARBA" id="ARBA00022825"/>
    </source>
</evidence>
<dbReference type="InterPro" id="IPR027417">
    <property type="entry name" value="P-loop_NTPase"/>
</dbReference>
<dbReference type="GO" id="GO:0043565">
    <property type="term" value="F:sequence-specific DNA binding"/>
    <property type="evidence" value="ECO:0007669"/>
    <property type="project" value="UniProtKB-UniRule"/>
</dbReference>
<dbReference type="CDD" id="cd19500">
    <property type="entry name" value="RecA-like_Lon"/>
    <property type="match status" value="1"/>
</dbReference>
<evidence type="ECO:0000256" key="8">
    <source>
        <dbReference type="ARBA" id="ARBA00023016"/>
    </source>
</evidence>
<evidence type="ECO:0000256" key="3">
    <source>
        <dbReference type="ARBA" id="ARBA00022670"/>
    </source>
</evidence>
<dbReference type="Pfam" id="PF05362">
    <property type="entry name" value="Lon_C"/>
    <property type="match status" value="1"/>
</dbReference>
<dbReference type="PRINTS" id="PR00830">
    <property type="entry name" value="ENDOLAPTASE"/>
</dbReference>
<keyword evidence="2 10" id="KW-0963">Cytoplasm</keyword>
<evidence type="ECO:0000256" key="13">
    <source>
        <dbReference type="PIRSR" id="PIRSR001174-2"/>
    </source>
</evidence>
<dbReference type="SMART" id="SM00382">
    <property type="entry name" value="AAA"/>
    <property type="match status" value="1"/>
</dbReference>
<dbReference type="Pfam" id="PF00004">
    <property type="entry name" value="AAA"/>
    <property type="match status" value="1"/>
</dbReference>
<dbReference type="FunFam" id="3.40.50.300:FF:000021">
    <property type="entry name" value="Lon protease homolog"/>
    <property type="match status" value="1"/>
</dbReference>
<reference evidence="18 19" key="1">
    <citation type="submission" date="2019-08" db="EMBL/GenBank/DDBJ databases">
        <title>Highly reduced genomes of protist endosymbionts show evolutionary convergence.</title>
        <authorList>
            <person name="George E."/>
            <person name="Husnik F."/>
            <person name="Tashyreva D."/>
            <person name="Prokopchuk G."/>
            <person name="Horak A."/>
            <person name="Kwong W.K."/>
            <person name="Lukes J."/>
            <person name="Keeling P.J."/>
        </authorList>
    </citation>
    <scope>NUCLEOTIDE SEQUENCE [LARGE SCALE GENOMIC DNA]</scope>
    <source>
        <strain evidence="18">1621</strain>
    </source>
</reference>
<dbReference type="InterPro" id="IPR003111">
    <property type="entry name" value="Lon_prtase_N"/>
</dbReference>
<evidence type="ECO:0000259" key="17">
    <source>
        <dbReference type="PROSITE" id="PS51787"/>
    </source>
</evidence>
<dbReference type="PROSITE" id="PS01046">
    <property type="entry name" value="LON_SER"/>
    <property type="match status" value="1"/>
</dbReference>
<sequence>MNKMEQILPLIPLKDTVVFPQIPVPLSIGRKSSLAAANIASENFGDHVILVTQKDPDKEHLTFDDIYKVGTKARIIQSFFLHGGGMKLVVESLERVSILGITEQDRGIMATYEILPDIKPDSVKEKMQLPDLCDELIENFTIYSEISKTIHHDIISTLLVKKDPIYATHLVSSQLSSIDIAQKQLLLEETNILNRIKKLLVFIQKERVIIQTEQEVEQKIKAQIEKSQREYYLKEKIQTIQKELEIDGDKSEVTLFEEKIEDLNLSEEAKNKAKSELKKYKLMSPMSAEASVVRNYLDILLSMPWGTTEEKEIDLEKANAILQKEHYGLEKIKQRVIEHLAVLKRSNSIKSPILCLVGPPGVGKTSLAASIAKATNRKYVRCALGGVHDESEIRGHRRTYVGSMPGKIISAIRKAGSDNPVILLDEIDKIGKDFRGDPSFALLEVLDPEQNKEFVDNYLEVGYDLSKVIFIAAANSLNCPLALLDRMEIIHLSGYLDKEKMEIAKRHLIPKQIGHHKLQDGELKITDEAIKLLLLQYTKESGVRNLERQIEALARKALVKILNNKVTSVKITKSNIVEFLGPAKYHEDKLNDKSIIGTTVGLAYTEVGGSLLHIEAVLVPGEGKIKATGKLGNVMQESTQAAFSLFKSKAHTFKVKEELYKNHDIHLHVPEGAIPKDGPSAGITIFTTIVSLMTSTPVKQNVAMTGEITLRGKILTIGGLKEKLMAAKRGNMSTVLIPKDNMRDLHDIPESLTNKLSIIPIENAEEALKEALDKK</sequence>
<dbReference type="RefSeq" id="WP_148952074.1">
    <property type="nucleotide sequence ID" value="NZ_CP043312.1"/>
</dbReference>
<dbReference type="EMBL" id="CP043312">
    <property type="protein sequence ID" value="QEK39713.1"/>
    <property type="molecule type" value="Genomic_DNA"/>
</dbReference>
<evidence type="ECO:0000313" key="19">
    <source>
        <dbReference type="Proteomes" id="UP000323844"/>
    </source>
</evidence>